<dbReference type="STRING" id="144026.SAMN04488568_10292"/>
<dbReference type="GO" id="GO:0016746">
    <property type="term" value="F:acyltransferase activity"/>
    <property type="evidence" value="ECO:0007669"/>
    <property type="project" value="UniProtKB-KW"/>
</dbReference>
<keyword evidence="5 13" id="KW-1003">Cell membrane</keyword>
<evidence type="ECO:0000256" key="12">
    <source>
        <dbReference type="ARBA" id="ARBA00031030"/>
    </source>
</evidence>
<dbReference type="Pfam" id="PF03062">
    <property type="entry name" value="MBOAT"/>
    <property type="match status" value="1"/>
</dbReference>
<keyword evidence="7 14" id="KW-0812">Transmembrane</keyword>
<evidence type="ECO:0000313" key="15">
    <source>
        <dbReference type="EMBL" id="SDL77124.1"/>
    </source>
</evidence>
<dbReference type="InterPro" id="IPR024194">
    <property type="entry name" value="Ac/AlaTfrase_AlgI/DltB"/>
</dbReference>
<feature type="transmembrane region" description="Helical" evidence="14">
    <location>
        <begin position="81"/>
        <end position="97"/>
    </location>
</feature>
<feature type="transmembrane region" description="Helical" evidence="14">
    <location>
        <begin position="368"/>
        <end position="389"/>
    </location>
</feature>
<name>A0A1G9MSP2_9PROT</name>
<dbReference type="PIRSF" id="PIRSF016636">
    <property type="entry name" value="AlgI_DltB"/>
    <property type="match status" value="1"/>
</dbReference>
<keyword evidence="6 13" id="KW-0808">Transferase</keyword>
<gene>
    <name evidence="15" type="ORF">SAMN04488568_10292</name>
</gene>
<keyword evidence="8" id="KW-0016">Alginate biosynthesis</keyword>
<feature type="transmembrane region" description="Helical" evidence="14">
    <location>
        <begin position="150"/>
        <end position="169"/>
    </location>
</feature>
<dbReference type="InterPro" id="IPR004299">
    <property type="entry name" value="MBOAT_fam"/>
</dbReference>
<dbReference type="GO" id="GO:0005886">
    <property type="term" value="C:plasma membrane"/>
    <property type="evidence" value="ECO:0007669"/>
    <property type="project" value="UniProtKB-SubCell"/>
</dbReference>
<comment type="subcellular location">
    <subcellularLocation>
        <location evidence="1">Cell membrane</location>
        <topology evidence="1">Multi-pass membrane protein</topology>
    </subcellularLocation>
</comment>
<dbReference type="AlphaFoldDB" id="A0A1G9MSP2"/>
<keyword evidence="10 13" id="KW-0472">Membrane</keyword>
<feature type="transmembrane region" description="Helical" evidence="14">
    <location>
        <begin position="117"/>
        <end position="138"/>
    </location>
</feature>
<evidence type="ECO:0000256" key="4">
    <source>
        <dbReference type="ARBA" id="ARBA00016084"/>
    </source>
</evidence>
<evidence type="ECO:0000313" key="16">
    <source>
        <dbReference type="Proteomes" id="UP000199759"/>
    </source>
</evidence>
<keyword evidence="11 13" id="KW-0012">Acyltransferase</keyword>
<evidence type="ECO:0000256" key="14">
    <source>
        <dbReference type="SAM" id="Phobius"/>
    </source>
</evidence>
<evidence type="ECO:0000256" key="9">
    <source>
        <dbReference type="ARBA" id="ARBA00022989"/>
    </source>
</evidence>
<keyword evidence="9 14" id="KW-1133">Transmembrane helix</keyword>
<organism evidence="15 16">
    <name type="scientific">Maricaulis salignorans</name>
    <dbReference type="NCBI Taxonomy" id="144026"/>
    <lineage>
        <taxon>Bacteria</taxon>
        <taxon>Pseudomonadati</taxon>
        <taxon>Pseudomonadota</taxon>
        <taxon>Alphaproteobacteria</taxon>
        <taxon>Maricaulales</taxon>
        <taxon>Maricaulaceae</taxon>
        <taxon>Maricaulis</taxon>
    </lineage>
</organism>
<comment type="similarity">
    <text evidence="3 13">Belongs to the membrane-bound acyltransferase family.</text>
</comment>
<evidence type="ECO:0000256" key="7">
    <source>
        <dbReference type="ARBA" id="ARBA00022692"/>
    </source>
</evidence>
<dbReference type="Proteomes" id="UP000199759">
    <property type="component" value="Unassembled WGS sequence"/>
</dbReference>
<feature type="transmembrane region" description="Helical" evidence="14">
    <location>
        <begin position="255"/>
        <end position="273"/>
    </location>
</feature>
<evidence type="ECO:0000256" key="3">
    <source>
        <dbReference type="ARBA" id="ARBA00010323"/>
    </source>
</evidence>
<dbReference type="InterPro" id="IPR028362">
    <property type="entry name" value="AlgI"/>
</dbReference>
<dbReference type="InterPro" id="IPR051085">
    <property type="entry name" value="MB_O-acyltransferase"/>
</dbReference>
<evidence type="ECO:0000256" key="8">
    <source>
        <dbReference type="ARBA" id="ARBA00022841"/>
    </source>
</evidence>
<evidence type="ECO:0000256" key="11">
    <source>
        <dbReference type="ARBA" id="ARBA00023315"/>
    </source>
</evidence>
<dbReference type="EMBL" id="FNHG01000002">
    <property type="protein sequence ID" value="SDL77124.1"/>
    <property type="molecule type" value="Genomic_DNA"/>
</dbReference>
<accession>A0A1G9MSP2</accession>
<evidence type="ECO:0000256" key="1">
    <source>
        <dbReference type="ARBA" id="ARBA00004651"/>
    </source>
</evidence>
<feature type="transmembrane region" description="Helical" evidence="14">
    <location>
        <begin position="196"/>
        <end position="214"/>
    </location>
</feature>
<evidence type="ECO:0000256" key="10">
    <source>
        <dbReference type="ARBA" id="ARBA00023136"/>
    </source>
</evidence>
<dbReference type="PANTHER" id="PTHR13285">
    <property type="entry name" value="ACYLTRANSFERASE"/>
    <property type="match status" value="1"/>
</dbReference>
<dbReference type="PANTHER" id="PTHR13285:SF23">
    <property type="entry name" value="TEICHOIC ACID D-ALANYLTRANSFERASE"/>
    <property type="match status" value="1"/>
</dbReference>
<evidence type="ECO:0000256" key="2">
    <source>
        <dbReference type="ARBA" id="ARBA00005182"/>
    </source>
</evidence>
<protein>
    <recommendedName>
        <fullName evidence="4">Probable alginate O-acetylase AlgI</fullName>
    </recommendedName>
    <alternativeName>
        <fullName evidence="12">Alginate biosynthesis protein AlgI</fullName>
    </alternativeName>
</protein>
<sequence>MVFSDPVFVFFFIPLFLACFYLSVSFKNAVTSKLVIIAFSLLFYGWWKVEYLAIILISIGFNYFIHSRMVKSAGTPLHKRLYVIAGISVNLLALGYYKYCNFFIESLDFMFGFDVQTFSIILPLAISFFTFQQIAFLCDTYSGKIGQVAALDYVIFVCFFPQLIAGPIVHHRHMMPQFASNFENRDRYSLTNIKKYLVVGIALFCVGLFKKVIIADNMSQIVGPVFDAYAAGGVLSTTETWLGALAYTSQIYFDFSGYSDMAAALAFMIGIRLPRNFFSPYRARSIVEFWRRWHITLTHFLRDYLYIPLGGNRHGQVRRYLNLMLTMLLGGLWHGASIVFIIWGALHGGALMICHIWSRYAPDRARTLLDGGAGWFLTMLVVVTGWVLFRAPDTLAASAMLQSMFLGADAWGLATAGEWPPLSVQLLAASAVIALWLPNTVELFREQGVFIDDDGTAPPQQAAVTRRAVFGLSIHVPPFSLSTQWAALIGCLAFFYLVAISRHGVHDEFIYFQF</sequence>
<feature type="transmembrane region" description="Helical" evidence="14">
    <location>
        <begin position="331"/>
        <end position="356"/>
    </location>
</feature>
<comment type="pathway">
    <text evidence="2">Glycan biosynthesis; alginate biosynthesis.</text>
</comment>
<dbReference type="OrthoDB" id="139172at2"/>
<keyword evidence="16" id="KW-1185">Reference proteome</keyword>
<evidence type="ECO:0000256" key="6">
    <source>
        <dbReference type="ARBA" id="ARBA00022679"/>
    </source>
</evidence>
<reference evidence="15 16" key="1">
    <citation type="submission" date="2016-10" db="EMBL/GenBank/DDBJ databases">
        <authorList>
            <person name="de Groot N.N."/>
        </authorList>
    </citation>
    <scope>NUCLEOTIDE SEQUENCE [LARGE SCALE GENOMIC DNA]</scope>
    <source>
        <strain evidence="15 16">DSM 16077</strain>
    </source>
</reference>
<evidence type="ECO:0000256" key="13">
    <source>
        <dbReference type="PIRNR" id="PIRNR016636"/>
    </source>
</evidence>
<proteinExistence type="inferred from homology"/>
<dbReference type="PIRSF" id="PIRSF500217">
    <property type="entry name" value="AlgI"/>
    <property type="match status" value="1"/>
</dbReference>
<evidence type="ECO:0000256" key="5">
    <source>
        <dbReference type="ARBA" id="ARBA00022475"/>
    </source>
</evidence>
<feature type="transmembrane region" description="Helical" evidence="14">
    <location>
        <begin position="485"/>
        <end position="505"/>
    </location>
</feature>
<feature type="transmembrane region" description="Helical" evidence="14">
    <location>
        <begin position="6"/>
        <end position="23"/>
    </location>
</feature>
<dbReference type="GO" id="GO:0042121">
    <property type="term" value="P:alginic acid biosynthetic process"/>
    <property type="evidence" value="ECO:0007669"/>
    <property type="project" value="UniProtKB-KW"/>
</dbReference>